<sequence length="223" mass="25105">MSTSDWEAEQEAAYDAARLAEEVAARQTSPQKAEAKRLKAFAVNRIREKAQTHNDKPIYKAQFIRLMIEKTNKRFANAFPHLGVVITRSDVCSPLFQSQTLDNDIQMAAIPEVEHEQDLSMDDEPLDVGKSTDFSSSPLLRGKRCSSESATPSPDLSAAKRRRVGGQFQSMAEEVEIIMRSISNKRSRSDDSDPPAASKRRRLQRTDFSMLSDEEDSLMADFF</sequence>
<evidence type="ECO:0000256" key="1">
    <source>
        <dbReference type="SAM" id="MobiDB-lite"/>
    </source>
</evidence>
<reference evidence="2" key="1">
    <citation type="journal article" date="2023" name="Mol. Phylogenet. Evol.">
        <title>Genome-scale phylogeny and comparative genomics of the fungal order Sordariales.</title>
        <authorList>
            <person name="Hensen N."/>
            <person name="Bonometti L."/>
            <person name="Westerberg I."/>
            <person name="Brannstrom I.O."/>
            <person name="Guillou S."/>
            <person name="Cros-Aarteil S."/>
            <person name="Calhoun S."/>
            <person name="Haridas S."/>
            <person name="Kuo A."/>
            <person name="Mondo S."/>
            <person name="Pangilinan J."/>
            <person name="Riley R."/>
            <person name="LaButti K."/>
            <person name="Andreopoulos B."/>
            <person name="Lipzen A."/>
            <person name="Chen C."/>
            <person name="Yan M."/>
            <person name="Daum C."/>
            <person name="Ng V."/>
            <person name="Clum A."/>
            <person name="Steindorff A."/>
            <person name="Ohm R.A."/>
            <person name="Martin F."/>
            <person name="Silar P."/>
            <person name="Natvig D.O."/>
            <person name="Lalanne C."/>
            <person name="Gautier V."/>
            <person name="Ament-Velasquez S.L."/>
            <person name="Kruys A."/>
            <person name="Hutchinson M.I."/>
            <person name="Powell A.J."/>
            <person name="Barry K."/>
            <person name="Miller A.N."/>
            <person name="Grigoriev I.V."/>
            <person name="Debuchy R."/>
            <person name="Gladieux P."/>
            <person name="Hiltunen Thoren M."/>
            <person name="Johannesson H."/>
        </authorList>
    </citation>
    <scope>NUCLEOTIDE SEQUENCE</scope>
    <source>
        <strain evidence="2">PSN309</strain>
    </source>
</reference>
<feature type="compositionally biased region" description="Acidic residues" evidence="1">
    <location>
        <begin position="212"/>
        <end position="223"/>
    </location>
</feature>
<evidence type="ECO:0000313" key="2">
    <source>
        <dbReference type="EMBL" id="KAK4190160.1"/>
    </source>
</evidence>
<evidence type="ECO:0000313" key="3">
    <source>
        <dbReference type="Proteomes" id="UP001302126"/>
    </source>
</evidence>
<dbReference type="AlphaFoldDB" id="A0AAN6WZK0"/>
<dbReference type="EMBL" id="MU864368">
    <property type="protein sequence ID" value="KAK4190160.1"/>
    <property type="molecule type" value="Genomic_DNA"/>
</dbReference>
<gene>
    <name evidence="2" type="ORF">QBC35DRAFT_449552</name>
</gene>
<reference evidence="2" key="2">
    <citation type="submission" date="2023-05" db="EMBL/GenBank/DDBJ databases">
        <authorList>
            <consortium name="Lawrence Berkeley National Laboratory"/>
            <person name="Steindorff A."/>
            <person name="Hensen N."/>
            <person name="Bonometti L."/>
            <person name="Westerberg I."/>
            <person name="Brannstrom I.O."/>
            <person name="Guillou S."/>
            <person name="Cros-Aarteil S."/>
            <person name="Calhoun S."/>
            <person name="Haridas S."/>
            <person name="Kuo A."/>
            <person name="Mondo S."/>
            <person name="Pangilinan J."/>
            <person name="Riley R."/>
            <person name="Labutti K."/>
            <person name="Andreopoulos B."/>
            <person name="Lipzen A."/>
            <person name="Chen C."/>
            <person name="Yanf M."/>
            <person name="Daum C."/>
            <person name="Ng V."/>
            <person name="Clum A."/>
            <person name="Ohm R."/>
            <person name="Martin F."/>
            <person name="Silar P."/>
            <person name="Natvig D."/>
            <person name="Lalanne C."/>
            <person name="Gautier V."/>
            <person name="Ament-Velasquez S.L."/>
            <person name="Kruys A."/>
            <person name="Hutchinson M.I."/>
            <person name="Powell A.J."/>
            <person name="Barry K."/>
            <person name="Miller A.N."/>
            <person name="Grigoriev I.V."/>
            <person name="Debuchy R."/>
            <person name="Gladieux P."/>
            <person name="Thoren M.H."/>
            <person name="Johannesson H."/>
        </authorList>
    </citation>
    <scope>NUCLEOTIDE SEQUENCE</scope>
    <source>
        <strain evidence="2">PSN309</strain>
    </source>
</reference>
<feature type="region of interest" description="Disordered" evidence="1">
    <location>
        <begin position="115"/>
        <end position="167"/>
    </location>
</feature>
<proteinExistence type="predicted"/>
<keyword evidence="3" id="KW-1185">Reference proteome</keyword>
<dbReference type="Proteomes" id="UP001302126">
    <property type="component" value="Unassembled WGS sequence"/>
</dbReference>
<name>A0AAN6WZK0_9PEZI</name>
<accession>A0AAN6WZK0</accession>
<feature type="region of interest" description="Disordered" evidence="1">
    <location>
        <begin position="180"/>
        <end position="223"/>
    </location>
</feature>
<comment type="caution">
    <text evidence="2">The sequence shown here is derived from an EMBL/GenBank/DDBJ whole genome shotgun (WGS) entry which is preliminary data.</text>
</comment>
<organism evidence="2 3">
    <name type="scientific">Podospora australis</name>
    <dbReference type="NCBI Taxonomy" id="1536484"/>
    <lineage>
        <taxon>Eukaryota</taxon>
        <taxon>Fungi</taxon>
        <taxon>Dikarya</taxon>
        <taxon>Ascomycota</taxon>
        <taxon>Pezizomycotina</taxon>
        <taxon>Sordariomycetes</taxon>
        <taxon>Sordariomycetidae</taxon>
        <taxon>Sordariales</taxon>
        <taxon>Podosporaceae</taxon>
        <taxon>Podospora</taxon>
    </lineage>
</organism>
<protein>
    <submittedName>
        <fullName evidence="2">Uncharacterized protein</fullName>
    </submittedName>
</protein>